<comment type="caution">
    <text evidence="1">The sequence shown here is derived from an EMBL/GenBank/DDBJ whole genome shotgun (WGS) entry which is preliminary data.</text>
</comment>
<reference evidence="1 2" key="1">
    <citation type="submission" date="2017-01" db="EMBL/GenBank/DDBJ databases">
        <authorList>
            <person name="Varghese N."/>
            <person name="Submissions S."/>
        </authorList>
    </citation>
    <scope>NUCLEOTIDE SEQUENCE [LARGE SCALE GENOMIC DNA]</scope>
    <source>
        <strain evidence="1 2">RUG2-6</strain>
    </source>
</reference>
<organism evidence="1 2">
    <name type="scientific">Peribacillus simplex</name>
    <dbReference type="NCBI Taxonomy" id="1478"/>
    <lineage>
        <taxon>Bacteria</taxon>
        <taxon>Bacillati</taxon>
        <taxon>Bacillota</taxon>
        <taxon>Bacilli</taxon>
        <taxon>Bacillales</taxon>
        <taxon>Bacillaceae</taxon>
        <taxon>Peribacillus</taxon>
    </lineage>
</organism>
<sequence>MDLLAADQKFKDLPEDVDPCGEFGEYHSFIYNGDIISHPIRLDLGGEMFILPANPLFSEVGYRRVVKV</sequence>
<protein>
    <recommendedName>
        <fullName evidence="3">Diphthamide synthase domain-containing protein</fullName>
    </recommendedName>
</protein>
<evidence type="ECO:0008006" key="3">
    <source>
        <dbReference type="Google" id="ProtNLM"/>
    </source>
</evidence>
<accession>A0A9X8RAG8</accession>
<dbReference type="SUPFAM" id="SSF52402">
    <property type="entry name" value="Adenine nucleotide alpha hydrolases-like"/>
    <property type="match status" value="1"/>
</dbReference>
<dbReference type="Proteomes" id="UP000185829">
    <property type="component" value="Unassembled WGS sequence"/>
</dbReference>
<dbReference type="AlphaFoldDB" id="A0A9X8RAG8"/>
<proteinExistence type="predicted"/>
<evidence type="ECO:0000313" key="2">
    <source>
        <dbReference type="Proteomes" id="UP000185829"/>
    </source>
</evidence>
<evidence type="ECO:0000313" key="1">
    <source>
        <dbReference type="EMBL" id="SIR58244.1"/>
    </source>
</evidence>
<dbReference type="EMBL" id="FTMX01000004">
    <property type="protein sequence ID" value="SIR58244.1"/>
    <property type="molecule type" value="Genomic_DNA"/>
</dbReference>
<gene>
    <name evidence="1" type="ORF">SAMN05878482_104356</name>
</gene>
<dbReference type="Gene3D" id="3.90.1490.10">
    <property type="entry name" value="putative n-type atp pyrophosphatase, domain 2"/>
    <property type="match status" value="1"/>
</dbReference>
<name>A0A9X8RAG8_9BACI</name>